<protein>
    <submittedName>
        <fullName evidence="1">Uncharacterized protein</fullName>
    </submittedName>
</protein>
<dbReference type="AlphaFoldDB" id="A0A4Z1P1J7"/>
<organism evidence="1 2">
    <name type="scientific">Venturia nashicola</name>
    <dbReference type="NCBI Taxonomy" id="86259"/>
    <lineage>
        <taxon>Eukaryota</taxon>
        <taxon>Fungi</taxon>
        <taxon>Dikarya</taxon>
        <taxon>Ascomycota</taxon>
        <taxon>Pezizomycotina</taxon>
        <taxon>Dothideomycetes</taxon>
        <taxon>Pleosporomycetidae</taxon>
        <taxon>Venturiales</taxon>
        <taxon>Venturiaceae</taxon>
        <taxon>Venturia</taxon>
    </lineage>
</organism>
<evidence type="ECO:0000313" key="2">
    <source>
        <dbReference type="Proteomes" id="UP000298493"/>
    </source>
</evidence>
<comment type="caution">
    <text evidence="1">The sequence shown here is derived from an EMBL/GenBank/DDBJ whole genome shotgun (WGS) entry which is preliminary data.</text>
</comment>
<proteinExistence type="predicted"/>
<gene>
    <name evidence="1" type="ORF">E6O75_ATG10349</name>
</gene>
<evidence type="ECO:0000313" key="1">
    <source>
        <dbReference type="EMBL" id="TID17704.1"/>
    </source>
</evidence>
<accession>A0A4Z1P1J7</accession>
<keyword evidence="2" id="KW-1185">Reference proteome</keyword>
<dbReference type="Proteomes" id="UP000298493">
    <property type="component" value="Unassembled WGS sequence"/>
</dbReference>
<dbReference type="EMBL" id="SNSC02000015">
    <property type="protein sequence ID" value="TID17704.1"/>
    <property type="molecule type" value="Genomic_DNA"/>
</dbReference>
<sequence>MHYNISRTSYIAKTGSTFFSTKGSAGQPNKNLCKRLEFYLHVDSLEDTWNESIYTTLLVTVARTIAHLSEKLVLSSVRRDVDLRSSIGPCDNVARVNLPSSTLHSKIGQFDGVVVEGVTGAVSKTLATAYESCLLVDGAVDCLGLVFDCTGGA</sequence>
<reference evidence="1 2" key="1">
    <citation type="submission" date="2019-04" db="EMBL/GenBank/DDBJ databases">
        <title>High contiguity whole genome sequence and gene annotation resource for two Venturia nashicola isolates.</title>
        <authorList>
            <person name="Prokchorchik M."/>
            <person name="Won K."/>
            <person name="Lee Y."/>
            <person name="Choi E.D."/>
            <person name="Segonzac C."/>
            <person name="Sohn K.H."/>
        </authorList>
    </citation>
    <scope>NUCLEOTIDE SEQUENCE [LARGE SCALE GENOMIC DNA]</scope>
    <source>
        <strain evidence="1 2">PRI2</strain>
    </source>
</reference>
<name>A0A4Z1P1J7_9PEZI</name>